<comment type="caution">
    <text evidence="3">The sequence shown here is derived from an EMBL/GenBank/DDBJ whole genome shotgun (WGS) entry which is preliminary data.</text>
</comment>
<evidence type="ECO:0000313" key="3">
    <source>
        <dbReference type="EMBL" id="GEN80793.1"/>
    </source>
</evidence>
<feature type="signal peptide" evidence="2">
    <location>
        <begin position="1"/>
        <end position="32"/>
    </location>
</feature>
<dbReference type="AlphaFoldDB" id="A0A511Z042"/>
<proteinExistence type="predicted"/>
<feature type="compositionally biased region" description="Pro residues" evidence="1">
    <location>
        <begin position="75"/>
        <end position="85"/>
    </location>
</feature>
<organism evidence="3 4">
    <name type="scientific">Actinotalea fermentans</name>
    <dbReference type="NCBI Taxonomy" id="43671"/>
    <lineage>
        <taxon>Bacteria</taxon>
        <taxon>Bacillati</taxon>
        <taxon>Actinomycetota</taxon>
        <taxon>Actinomycetes</taxon>
        <taxon>Micrococcales</taxon>
        <taxon>Cellulomonadaceae</taxon>
        <taxon>Actinotalea</taxon>
    </lineage>
</organism>
<gene>
    <name evidence="3" type="ORF">AFE02nite_25270</name>
</gene>
<evidence type="ECO:0000313" key="4">
    <source>
        <dbReference type="Proteomes" id="UP000321484"/>
    </source>
</evidence>
<sequence length="504" mass="51052">MFSIMIPRRVGLVLPAALALVVVTLPTATAVAPPYEPVTIDDPVVVGEAGDLNLYGLEVGPRTIAWGGGLHAGPVPSPSPSPSPSTAPGEDLGAAVAQSGAQMRSRLYTPDLGKAALSLGDMTTAPVVAAIDAATTDEWAVGFDPLGPSYVLRVRHQGGPEMAAELATDDFGPGSGSVAIWGDMALVGPNLVDLDTLESVDLGTLDECIAGENAVLADGLLLVQGLCEGGQTFATEVPEDGLDLESLDSLDWDVVLDFQPDLMAYSRGLLVFADSKMGLYGYLRLDDPDAEPWAATIPAGIDALRVQGHRYVVVAARDGDVVAGVFEEGGEAPVAVVPLDGGLGMAPVLFDEGAAATAAVVIPRDESSEMNLDGIAIDLYGRTLAWSDGEDVFAATLPPLAGGAVTSTAPATGKAGAPVAVTAAGLQPGEEVAVWLESDPVLLTLGRAAADGTFAASVTLPAGTAAGTHSLTVHGVESGWTSVRSIALAAAATGNPGLRVDTGR</sequence>
<accession>A0A511Z042</accession>
<feature type="chain" id="PRO_5039715546" description="Bacterial Ig domain-containing protein" evidence="2">
    <location>
        <begin position="33"/>
        <end position="504"/>
    </location>
</feature>
<dbReference type="Proteomes" id="UP000321484">
    <property type="component" value="Unassembled WGS sequence"/>
</dbReference>
<name>A0A511Z042_9CELL</name>
<evidence type="ECO:0000256" key="1">
    <source>
        <dbReference type="SAM" id="MobiDB-lite"/>
    </source>
</evidence>
<evidence type="ECO:0008006" key="5">
    <source>
        <dbReference type="Google" id="ProtNLM"/>
    </source>
</evidence>
<feature type="region of interest" description="Disordered" evidence="1">
    <location>
        <begin position="70"/>
        <end position="96"/>
    </location>
</feature>
<protein>
    <recommendedName>
        <fullName evidence="5">Bacterial Ig domain-containing protein</fullName>
    </recommendedName>
</protein>
<reference evidence="3 4" key="1">
    <citation type="submission" date="2019-07" db="EMBL/GenBank/DDBJ databases">
        <title>Whole genome shotgun sequence of Actinotalea fermentans NBRC 105374.</title>
        <authorList>
            <person name="Hosoyama A."/>
            <person name="Uohara A."/>
            <person name="Ohji S."/>
            <person name="Ichikawa N."/>
        </authorList>
    </citation>
    <scope>NUCLEOTIDE SEQUENCE [LARGE SCALE GENOMIC DNA]</scope>
    <source>
        <strain evidence="3 4">NBRC 105374</strain>
    </source>
</reference>
<dbReference type="EMBL" id="BJYK01000009">
    <property type="protein sequence ID" value="GEN80793.1"/>
    <property type="molecule type" value="Genomic_DNA"/>
</dbReference>
<keyword evidence="4" id="KW-1185">Reference proteome</keyword>
<evidence type="ECO:0000256" key="2">
    <source>
        <dbReference type="SAM" id="SignalP"/>
    </source>
</evidence>
<keyword evidence="2" id="KW-0732">Signal</keyword>